<dbReference type="Proteomes" id="UP000316706">
    <property type="component" value="Unassembled WGS sequence"/>
</dbReference>
<reference evidence="2 3" key="1">
    <citation type="submission" date="2019-06" db="EMBL/GenBank/DDBJ databases">
        <title>Sequencing the genomes of 1000 actinobacteria strains.</title>
        <authorList>
            <person name="Klenk H.-P."/>
        </authorList>
    </citation>
    <scope>NUCLEOTIDE SEQUENCE [LARGE SCALE GENOMIC DNA]</scope>
    <source>
        <strain evidence="2 3">DSM 45043</strain>
    </source>
</reference>
<dbReference type="NCBIfam" id="TIGR00277">
    <property type="entry name" value="HDIG"/>
    <property type="match status" value="1"/>
</dbReference>
<keyword evidence="3" id="KW-1185">Reference proteome</keyword>
<feature type="domain" description="HD" evidence="1">
    <location>
        <begin position="26"/>
        <end position="147"/>
    </location>
</feature>
<evidence type="ECO:0000313" key="3">
    <source>
        <dbReference type="Proteomes" id="UP000316706"/>
    </source>
</evidence>
<dbReference type="RefSeq" id="WP_141970335.1">
    <property type="nucleotide sequence ID" value="NZ_VFPO01000001.1"/>
</dbReference>
<dbReference type="OrthoDB" id="1722553at2"/>
<dbReference type="AlphaFoldDB" id="A0A543IH42"/>
<proteinExistence type="predicted"/>
<evidence type="ECO:0000313" key="2">
    <source>
        <dbReference type="EMBL" id="TQM69870.1"/>
    </source>
</evidence>
<gene>
    <name evidence="2" type="ORF">FHX41_3586</name>
</gene>
<dbReference type="PANTHER" id="PTHR38659">
    <property type="entry name" value="METAL-DEPENDENT PHOSPHOHYDROLASE"/>
    <property type="match status" value="1"/>
</dbReference>
<protein>
    <recommendedName>
        <fullName evidence="1">HD domain-containing protein</fullName>
    </recommendedName>
</protein>
<dbReference type="PROSITE" id="PS51831">
    <property type="entry name" value="HD"/>
    <property type="match status" value="1"/>
</dbReference>
<dbReference type="InterPro" id="IPR003607">
    <property type="entry name" value="HD/PDEase_dom"/>
</dbReference>
<comment type="caution">
    <text evidence="2">The sequence shown here is derived from an EMBL/GenBank/DDBJ whole genome shotgun (WGS) entry which is preliminary data.</text>
</comment>
<sequence length="198" mass="22341">MRIPGDEEIRALHERYAPGPDAFEVVWTHCVIVCEIAEQIIEAAGLDVDVELVRAGCLLHDIGVYRLYDMTGAFEPEQYVRHGVLGHELLRDEGLPEVLCRFCSRHTGMGLTREDIERQGLPVPPGDYVAETAEERLVMYADKFHSKTSPPSFVSAETYARHVRRFGEDKVAAFKEMRAFFGEPDLQPLAARFGHDVV</sequence>
<dbReference type="InterPro" id="IPR006675">
    <property type="entry name" value="HDIG_dom"/>
</dbReference>
<organism evidence="2 3">
    <name type="scientific">Actinomadura hallensis</name>
    <dbReference type="NCBI Taxonomy" id="337895"/>
    <lineage>
        <taxon>Bacteria</taxon>
        <taxon>Bacillati</taxon>
        <taxon>Actinomycetota</taxon>
        <taxon>Actinomycetes</taxon>
        <taxon>Streptosporangiales</taxon>
        <taxon>Thermomonosporaceae</taxon>
        <taxon>Actinomadura</taxon>
    </lineage>
</organism>
<dbReference type="SUPFAM" id="SSF109604">
    <property type="entry name" value="HD-domain/PDEase-like"/>
    <property type="match status" value="1"/>
</dbReference>
<dbReference type="Gene3D" id="1.10.3210.10">
    <property type="entry name" value="Hypothetical protein af1432"/>
    <property type="match status" value="1"/>
</dbReference>
<evidence type="ECO:0000259" key="1">
    <source>
        <dbReference type="PROSITE" id="PS51831"/>
    </source>
</evidence>
<dbReference type="SMART" id="SM00471">
    <property type="entry name" value="HDc"/>
    <property type="match status" value="1"/>
</dbReference>
<accession>A0A543IH42</accession>
<dbReference type="PANTHER" id="PTHR38659:SF2">
    <property type="entry name" value="HDIG DOMAIN PROTEIN"/>
    <property type="match status" value="1"/>
</dbReference>
<dbReference type="EMBL" id="VFPO01000001">
    <property type="protein sequence ID" value="TQM69870.1"/>
    <property type="molecule type" value="Genomic_DNA"/>
</dbReference>
<dbReference type="InterPro" id="IPR006674">
    <property type="entry name" value="HD_domain"/>
</dbReference>
<dbReference type="CDD" id="cd00077">
    <property type="entry name" value="HDc"/>
    <property type="match status" value="1"/>
</dbReference>
<dbReference type="Pfam" id="PF01966">
    <property type="entry name" value="HD"/>
    <property type="match status" value="1"/>
</dbReference>
<name>A0A543IH42_9ACTN</name>